<keyword evidence="5 8" id="KW-0812">Transmembrane</keyword>
<dbReference type="Proteomes" id="UP001500518">
    <property type="component" value="Unassembled WGS sequence"/>
</dbReference>
<dbReference type="RefSeq" id="WP_346033571.1">
    <property type="nucleotide sequence ID" value="NZ_BAABHV010000021.1"/>
</dbReference>
<keyword evidence="3" id="KW-0328">Glycosyltransferase</keyword>
<proteinExistence type="predicted"/>
<feature type="transmembrane region" description="Helical" evidence="8">
    <location>
        <begin position="293"/>
        <end position="313"/>
    </location>
</feature>
<keyword evidence="10" id="KW-1185">Reference proteome</keyword>
<feature type="transmembrane region" description="Helical" evidence="8">
    <location>
        <begin position="24"/>
        <end position="43"/>
    </location>
</feature>
<dbReference type="PANTHER" id="PTHR33908">
    <property type="entry name" value="MANNOSYLTRANSFERASE YKCB-RELATED"/>
    <property type="match status" value="1"/>
</dbReference>
<sequence length="551" mass="60131">MTTATLAEPAPHRTGHRVTERSTVMFLTALAIVALLQVALVFTKSINWDEFFHFSEIHARRAGEPVDWLQTPYSYLFGFVTRLPGSVIDHIQYTRLLIMPFEALLVASVVVAARRFVDWGPALAAGLIYLSAGYVFTQALSLRADIIAASLVMAAVAIGLHQPLRPLTLCVIALLCALAFVSTIKILLYLPVVLGVLVVRRDSVLVAWPVISGLALASAALAVFVAMAYPEAPAYLVDKLGRSAARMFGGDLLPQGRYAVRQIAMAIPFALVLVAFIPWLVRASATRADRAALALFVLPALWPLVYFNAYPYFYAFMLPPVAVGLAPVVATVIQRYGAMSVAIACALSAILLFALEPRDQLGVQRAFDAEVREIFPRPVRYIDDSGMIGDYPRAVPHYASGWALAKYRRAEVAEYRASVLERPVPLLIANSQSLALVFDLTGTPNLLLAEDAEFLRANYLPHGGMIYVAGKRLAPKERLTGELLPTPGTYRVEGGPMSIDDRVLSPGAIVTLSQGRYDFANLSDTPAALRWAEAGEPRNTDIALRDMFTDF</sequence>
<feature type="transmembrane region" description="Helical" evidence="8">
    <location>
        <begin position="96"/>
        <end position="113"/>
    </location>
</feature>
<accession>A0ABP9KJ51</accession>
<evidence type="ECO:0000256" key="4">
    <source>
        <dbReference type="ARBA" id="ARBA00022679"/>
    </source>
</evidence>
<evidence type="ECO:0000256" key="7">
    <source>
        <dbReference type="ARBA" id="ARBA00023136"/>
    </source>
</evidence>
<evidence type="ECO:0000256" key="6">
    <source>
        <dbReference type="ARBA" id="ARBA00022989"/>
    </source>
</evidence>
<keyword evidence="4" id="KW-0808">Transferase</keyword>
<comment type="subcellular location">
    <subcellularLocation>
        <location evidence="1">Cell membrane</location>
        <topology evidence="1">Multi-pass membrane protein</topology>
    </subcellularLocation>
</comment>
<organism evidence="9 10">
    <name type="scientific">Erythrobacter westpacificensis</name>
    <dbReference type="NCBI Taxonomy" id="1055231"/>
    <lineage>
        <taxon>Bacteria</taxon>
        <taxon>Pseudomonadati</taxon>
        <taxon>Pseudomonadota</taxon>
        <taxon>Alphaproteobacteria</taxon>
        <taxon>Sphingomonadales</taxon>
        <taxon>Erythrobacteraceae</taxon>
        <taxon>Erythrobacter/Porphyrobacter group</taxon>
        <taxon>Erythrobacter</taxon>
    </lineage>
</organism>
<evidence type="ECO:0000256" key="1">
    <source>
        <dbReference type="ARBA" id="ARBA00004651"/>
    </source>
</evidence>
<feature type="transmembrane region" description="Helical" evidence="8">
    <location>
        <begin position="119"/>
        <end position="137"/>
    </location>
</feature>
<keyword evidence="7 8" id="KW-0472">Membrane</keyword>
<evidence type="ECO:0000256" key="3">
    <source>
        <dbReference type="ARBA" id="ARBA00022676"/>
    </source>
</evidence>
<dbReference type="EMBL" id="BAABHV010000021">
    <property type="protein sequence ID" value="GAA5059677.1"/>
    <property type="molecule type" value="Genomic_DNA"/>
</dbReference>
<keyword evidence="6 8" id="KW-1133">Transmembrane helix</keyword>
<keyword evidence="2" id="KW-1003">Cell membrane</keyword>
<feature type="transmembrane region" description="Helical" evidence="8">
    <location>
        <begin position="166"/>
        <end position="199"/>
    </location>
</feature>
<evidence type="ECO:0000256" key="5">
    <source>
        <dbReference type="ARBA" id="ARBA00022692"/>
    </source>
</evidence>
<gene>
    <name evidence="9" type="ORF">GCM10023208_27250</name>
</gene>
<dbReference type="InterPro" id="IPR050297">
    <property type="entry name" value="LipidA_mod_glycosyltrf_83"/>
</dbReference>
<feature type="transmembrane region" description="Helical" evidence="8">
    <location>
        <begin position="206"/>
        <end position="229"/>
    </location>
</feature>
<evidence type="ECO:0000313" key="9">
    <source>
        <dbReference type="EMBL" id="GAA5059677.1"/>
    </source>
</evidence>
<evidence type="ECO:0000256" key="2">
    <source>
        <dbReference type="ARBA" id="ARBA00022475"/>
    </source>
</evidence>
<name>A0ABP9KJ51_9SPHN</name>
<evidence type="ECO:0000313" key="10">
    <source>
        <dbReference type="Proteomes" id="UP001500518"/>
    </source>
</evidence>
<evidence type="ECO:0008006" key="11">
    <source>
        <dbReference type="Google" id="ProtNLM"/>
    </source>
</evidence>
<feature type="transmembrane region" description="Helical" evidence="8">
    <location>
        <begin position="263"/>
        <end position="281"/>
    </location>
</feature>
<comment type="caution">
    <text evidence="9">The sequence shown here is derived from an EMBL/GenBank/DDBJ whole genome shotgun (WGS) entry which is preliminary data.</text>
</comment>
<dbReference type="PANTHER" id="PTHR33908:SF11">
    <property type="entry name" value="MEMBRANE PROTEIN"/>
    <property type="match status" value="1"/>
</dbReference>
<reference evidence="10" key="1">
    <citation type="journal article" date="2019" name="Int. J. Syst. Evol. Microbiol.">
        <title>The Global Catalogue of Microorganisms (GCM) 10K type strain sequencing project: providing services to taxonomists for standard genome sequencing and annotation.</title>
        <authorList>
            <consortium name="The Broad Institute Genomics Platform"/>
            <consortium name="The Broad Institute Genome Sequencing Center for Infectious Disease"/>
            <person name="Wu L."/>
            <person name="Ma J."/>
        </authorList>
    </citation>
    <scope>NUCLEOTIDE SEQUENCE [LARGE SCALE GENOMIC DNA]</scope>
    <source>
        <strain evidence="10">JCM 18014</strain>
    </source>
</reference>
<feature type="transmembrane region" description="Helical" evidence="8">
    <location>
        <begin position="333"/>
        <end position="355"/>
    </location>
</feature>
<evidence type="ECO:0000256" key="8">
    <source>
        <dbReference type="SAM" id="Phobius"/>
    </source>
</evidence>
<protein>
    <recommendedName>
        <fullName evidence="11">Glycosyltransferase RgtA/B/C/D-like domain-containing protein</fullName>
    </recommendedName>
</protein>